<comment type="similarity">
    <text evidence="1 5">Belongs to the MreC family.</text>
</comment>
<protein>
    <recommendedName>
        <fullName evidence="2 5">Cell shape-determining protein MreC</fullName>
    </recommendedName>
    <alternativeName>
        <fullName evidence="4 5">Cell shape protein MreC</fullName>
    </alternativeName>
</protein>
<evidence type="ECO:0000256" key="7">
    <source>
        <dbReference type="SAM" id="MobiDB-lite"/>
    </source>
</evidence>
<evidence type="ECO:0000259" key="8">
    <source>
        <dbReference type="Pfam" id="PF04085"/>
    </source>
</evidence>
<name>A0ABV3Q0D9_9BACL</name>
<dbReference type="Proteomes" id="UP001556040">
    <property type="component" value="Unassembled WGS sequence"/>
</dbReference>
<proteinExistence type="inferred from homology"/>
<dbReference type="PIRSF" id="PIRSF038471">
    <property type="entry name" value="MreC"/>
    <property type="match status" value="1"/>
</dbReference>
<keyword evidence="6" id="KW-0175">Coiled coil</keyword>
<dbReference type="PANTHER" id="PTHR34138:SF1">
    <property type="entry name" value="CELL SHAPE-DETERMINING PROTEIN MREC"/>
    <property type="match status" value="1"/>
</dbReference>
<dbReference type="Gene3D" id="2.40.10.350">
    <property type="entry name" value="Rod shape-determining protein MreC, domain 2"/>
    <property type="match status" value="1"/>
</dbReference>
<evidence type="ECO:0000256" key="6">
    <source>
        <dbReference type="SAM" id="Coils"/>
    </source>
</evidence>
<dbReference type="InterPro" id="IPR042175">
    <property type="entry name" value="Cell/Rod_MreC_2"/>
</dbReference>
<evidence type="ECO:0000313" key="10">
    <source>
        <dbReference type="Proteomes" id="UP001556040"/>
    </source>
</evidence>
<sequence length="307" mass="33788">MPPFFMNKRLIVLLLGIILLVALIGFSLRERENISWPEQFAKDMIGFGQNIVAKPAGYAQGLIGNVQDLTNAYTENQKLKSRLDELAQIEADVNNLTRDNEELRAILDIEEDLREFHVVNATVINGNPDQWQELITINKGQVNGIEPNMAVQTASGMIGRVKDVSQFTSTVELLSSSNPNNRVSALIQADETDEADDVTGTVEGYDPERKELMVKKIDSGEQVEVGSKVITSGMGGVFPKGILIGVVTEVSPDEYGLTQTAYVEPASSLYGMEHVMVVERIAAGQKDIDKDAETREAEEDEGEEEDE</sequence>
<feature type="domain" description="Rod shape-determining protein MreC beta-barrel core" evidence="8">
    <location>
        <begin position="123"/>
        <end position="279"/>
    </location>
</feature>
<evidence type="ECO:0000256" key="3">
    <source>
        <dbReference type="ARBA" id="ARBA00022960"/>
    </source>
</evidence>
<dbReference type="InterPro" id="IPR007221">
    <property type="entry name" value="MreC"/>
</dbReference>
<gene>
    <name evidence="9" type="primary">mreC</name>
    <name evidence="9" type="ORF">AB1471_02010</name>
</gene>
<keyword evidence="10" id="KW-1185">Reference proteome</keyword>
<feature type="region of interest" description="Disordered" evidence="7">
    <location>
        <begin position="283"/>
        <end position="307"/>
    </location>
</feature>
<evidence type="ECO:0000256" key="4">
    <source>
        <dbReference type="ARBA" id="ARBA00032089"/>
    </source>
</evidence>
<dbReference type="InterPro" id="IPR055342">
    <property type="entry name" value="MreC_beta-barrel_core"/>
</dbReference>
<dbReference type="NCBIfam" id="TIGR00219">
    <property type="entry name" value="mreC"/>
    <property type="match status" value="1"/>
</dbReference>
<feature type="compositionally biased region" description="Basic and acidic residues" evidence="7">
    <location>
        <begin position="286"/>
        <end position="295"/>
    </location>
</feature>
<dbReference type="PANTHER" id="PTHR34138">
    <property type="entry name" value="CELL SHAPE-DETERMINING PROTEIN MREC"/>
    <property type="match status" value="1"/>
</dbReference>
<comment type="function">
    <text evidence="5">Involved in formation and maintenance of cell shape.</text>
</comment>
<organism evidence="9 10">
    <name type="scientific">Jeotgalibacillus marinus</name>
    <dbReference type="NCBI Taxonomy" id="86667"/>
    <lineage>
        <taxon>Bacteria</taxon>
        <taxon>Bacillati</taxon>
        <taxon>Bacillota</taxon>
        <taxon>Bacilli</taxon>
        <taxon>Bacillales</taxon>
        <taxon>Caryophanaceae</taxon>
        <taxon>Jeotgalibacillus</taxon>
    </lineage>
</organism>
<evidence type="ECO:0000256" key="2">
    <source>
        <dbReference type="ARBA" id="ARBA00013855"/>
    </source>
</evidence>
<dbReference type="Gene3D" id="1.20.5.490">
    <property type="entry name" value="Single helix bin"/>
    <property type="match status" value="1"/>
</dbReference>
<dbReference type="Gene3D" id="2.40.10.340">
    <property type="entry name" value="Rod shape-determining protein MreC, domain 1"/>
    <property type="match status" value="1"/>
</dbReference>
<dbReference type="EMBL" id="JBFMIA010000001">
    <property type="protein sequence ID" value="MEW9500571.1"/>
    <property type="molecule type" value="Genomic_DNA"/>
</dbReference>
<evidence type="ECO:0000256" key="1">
    <source>
        <dbReference type="ARBA" id="ARBA00009369"/>
    </source>
</evidence>
<evidence type="ECO:0000256" key="5">
    <source>
        <dbReference type="PIRNR" id="PIRNR038471"/>
    </source>
</evidence>
<reference evidence="9 10" key="1">
    <citation type="journal article" date="1979" name="Int. J. Syst. Evol. Microbiol.">
        <title>Bacillus globisporus subsp. marinus subsp. nov.</title>
        <authorList>
            <person name="Liu H."/>
        </authorList>
    </citation>
    <scope>NUCLEOTIDE SEQUENCE [LARGE SCALE GENOMIC DNA]</scope>
    <source>
        <strain evidence="9 10">DSM 1297</strain>
    </source>
</reference>
<keyword evidence="3 5" id="KW-0133">Cell shape</keyword>
<comment type="caution">
    <text evidence="9">The sequence shown here is derived from an EMBL/GenBank/DDBJ whole genome shotgun (WGS) entry which is preliminary data.</text>
</comment>
<evidence type="ECO:0000313" key="9">
    <source>
        <dbReference type="EMBL" id="MEW9500571.1"/>
    </source>
</evidence>
<accession>A0ABV3Q0D9</accession>
<dbReference type="InterPro" id="IPR042177">
    <property type="entry name" value="Cell/Rod_1"/>
</dbReference>
<dbReference type="Pfam" id="PF04085">
    <property type="entry name" value="MreC"/>
    <property type="match status" value="1"/>
</dbReference>
<dbReference type="RefSeq" id="WP_367777873.1">
    <property type="nucleotide sequence ID" value="NZ_JBFMIA010000001.1"/>
</dbReference>
<feature type="coiled-coil region" evidence="6">
    <location>
        <begin position="69"/>
        <end position="113"/>
    </location>
</feature>
<feature type="compositionally biased region" description="Acidic residues" evidence="7">
    <location>
        <begin position="296"/>
        <end position="307"/>
    </location>
</feature>